<dbReference type="Pfam" id="PF00440">
    <property type="entry name" value="TetR_N"/>
    <property type="match status" value="1"/>
</dbReference>
<organism evidence="7 8">
    <name type="scientific">Saccharibacillus endophyticus</name>
    <dbReference type="NCBI Taxonomy" id="2060666"/>
    <lineage>
        <taxon>Bacteria</taxon>
        <taxon>Bacillati</taxon>
        <taxon>Bacillota</taxon>
        <taxon>Bacilli</taxon>
        <taxon>Bacillales</taxon>
        <taxon>Paenibacillaceae</taxon>
        <taxon>Saccharibacillus</taxon>
    </lineage>
</organism>
<dbReference type="PANTHER" id="PTHR47506:SF6">
    <property type="entry name" value="HTH-TYPE TRANSCRIPTIONAL REPRESSOR NEMR"/>
    <property type="match status" value="1"/>
</dbReference>
<dbReference type="PANTHER" id="PTHR47506">
    <property type="entry name" value="TRANSCRIPTIONAL REGULATORY PROTEIN"/>
    <property type="match status" value="1"/>
</dbReference>
<comment type="caution">
    <text evidence="7">The sequence shown here is derived from an EMBL/GenBank/DDBJ whole genome shotgun (WGS) entry which is preliminary data.</text>
</comment>
<keyword evidence="3" id="KW-0804">Transcription</keyword>
<protein>
    <submittedName>
        <fullName evidence="7">TetR family transcriptional regulator</fullName>
    </submittedName>
</protein>
<dbReference type="InterPro" id="IPR036271">
    <property type="entry name" value="Tet_transcr_reg_TetR-rel_C_sf"/>
</dbReference>
<proteinExistence type="predicted"/>
<evidence type="ECO:0000256" key="1">
    <source>
        <dbReference type="ARBA" id="ARBA00023015"/>
    </source>
</evidence>
<dbReference type="Proteomes" id="UP000605427">
    <property type="component" value="Unassembled WGS sequence"/>
</dbReference>
<gene>
    <name evidence="7" type="ORF">GCM10007362_45980</name>
</gene>
<dbReference type="Gene3D" id="1.10.357.10">
    <property type="entry name" value="Tetracycline Repressor, domain 2"/>
    <property type="match status" value="1"/>
</dbReference>
<evidence type="ECO:0000256" key="2">
    <source>
        <dbReference type="ARBA" id="ARBA00023125"/>
    </source>
</evidence>
<sequence length="192" mass="21345">MKKNPRKRQIVEAAARTIAEKGYESSSIKEIAAEAGLPAPGLIHYYFKTKEEILREVVKQSRERYEEEFGDTMPGRSSELFGAEEGAPRKTSDEHGPEWYKLRYEFFAQGLRDATLAGDVSQLLEVGRGGIAGVLDSALLGLGDQERESLSAILLACFDGLALQKLLYPDLDLEKTYGLLETMILDRFPAAE</sequence>
<dbReference type="InterPro" id="IPR001647">
    <property type="entry name" value="HTH_TetR"/>
</dbReference>
<feature type="domain" description="HTH tetR-type" evidence="6">
    <location>
        <begin position="4"/>
        <end position="65"/>
    </location>
</feature>
<feature type="region of interest" description="Disordered" evidence="5">
    <location>
        <begin position="65"/>
        <end position="94"/>
    </location>
</feature>
<dbReference type="SUPFAM" id="SSF46689">
    <property type="entry name" value="Homeodomain-like"/>
    <property type="match status" value="1"/>
</dbReference>
<dbReference type="RefSeq" id="WP_172246408.1">
    <property type="nucleotide sequence ID" value="NZ_BMDD01000007.1"/>
</dbReference>
<evidence type="ECO:0000313" key="7">
    <source>
        <dbReference type="EMBL" id="GGH86369.1"/>
    </source>
</evidence>
<keyword evidence="2 4" id="KW-0238">DNA-binding</keyword>
<keyword evidence="8" id="KW-1185">Reference proteome</keyword>
<keyword evidence="1" id="KW-0805">Transcription regulation</keyword>
<accession>A0ABQ2A9C9</accession>
<evidence type="ECO:0000256" key="5">
    <source>
        <dbReference type="SAM" id="MobiDB-lite"/>
    </source>
</evidence>
<name>A0ABQ2A9C9_9BACL</name>
<comment type="caution">
    <text evidence="4">Lacks conserved residue(s) required for the propagation of feature annotation.</text>
</comment>
<evidence type="ECO:0000256" key="3">
    <source>
        <dbReference type="ARBA" id="ARBA00023163"/>
    </source>
</evidence>
<reference evidence="8" key="1">
    <citation type="journal article" date="2019" name="Int. J. Syst. Evol. Microbiol.">
        <title>The Global Catalogue of Microorganisms (GCM) 10K type strain sequencing project: providing services to taxonomists for standard genome sequencing and annotation.</title>
        <authorList>
            <consortium name="The Broad Institute Genomics Platform"/>
            <consortium name="The Broad Institute Genome Sequencing Center for Infectious Disease"/>
            <person name="Wu L."/>
            <person name="Ma J."/>
        </authorList>
    </citation>
    <scope>NUCLEOTIDE SEQUENCE [LARGE SCALE GENOMIC DNA]</scope>
    <source>
        <strain evidence="8">CCM 8702</strain>
    </source>
</reference>
<evidence type="ECO:0000313" key="8">
    <source>
        <dbReference type="Proteomes" id="UP000605427"/>
    </source>
</evidence>
<dbReference type="EMBL" id="BMDD01000007">
    <property type="protein sequence ID" value="GGH86369.1"/>
    <property type="molecule type" value="Genomic_DNA"/>
</dbReference>
<evidence type="ECO:0000256" key="4">
    <source>
        <dbReference type="PROSITE-ProRule" id="PRU00335"/>
    </source>
</evidence>
<dbReference type="PROSITE" id="PS50977">
    <property type="entry name" value="HTH_TETR_2"/>
    <property type="match status" value="1"/>
</dbReference>
<dbReference type="InterPro" id="IPR009057">
    <property type="entry name" value="Homeodomain-like_sf"/>
</dbReference>
<evidence type="ECO:0000259" key="6">
    <source>
        <dbReference type="PROSITE" id="PS50977"/>
    </source>
</evidence>
<dbReference type="SUPFAM" id="SSF48498">
    <property type="entry name" value="Tetracyclin repressor-like, C-terminal domain"/>
    <property type="match status" value="1"/>
</dbReference>